<dbReference type="InterPro" id="IPR011989">
    <property type="entry name" value="ARM-like"/>
</dbReference>
<sequence length="172" mass="19211">MSIDALFKDKAIKAKWKVKNLGQWLLDGSLPTDELLAFANRQKPADKATCIEAIEFATKKSPGIADEILLEYVTQTLKEDEPRLKWESAKVIGNIAALFPGDLEKSIANLLPNAENNGTVVRWATAYALAEIVKLKTEINKKLLSEIELLCERESDNGVKKKYLDALKKVKK</sequence>
<evidence type="ECO:0000313" key="1">
    <source>
        <dbReference type="EMBL" id="MFD2547595.1"/>
    </source>
</evidence>
<organism evidence="1 2">
    <name type="scientific">Sphingobacterium suaedae</name>
    <dbReference type="NCBI Taxonomy" id="1686402"/>
    <lineage>
        <taxon>Bacteria</taxon>
        <taxon>Pseudomonadati</taxon>
        <taxon>Bacteroidota</taxon>
        <taxon>Sphingobacteriia</taxon>
        <taxon>Sphingobacteriales</taxon>
        <taxon>Sphingobacteriaceae</taxon>
        <taxon>Sphingobacterium</taxon>
    </lineage>
</organism>
<gene>
    <name evidence="1" type="ORF">ACFSR5_08060</name>
</gene>
<accession>A0ABW5KIA5</accession>
<protein>
    <recommendedName>
        <fullName evidence="3">HEAT repeat domain-containing protein</fullName>
    </recommendedName>
</protein>
<dbReference type="Proteomes" id="UP001597545">
    <property type="component" value="Unassembled WGS sequence"/>
</dbReference>
<evidence type="ECO:0008006" key="3">
    <source>
        <dbReference type="Google" id="ProtNLM"/>
    </source>
</evidence>
<dbReference type="Gene3D" id="1.25.10.10">
    <property type="entry name" value="Leucine-rich Repeat Variant"/>
    <property type="match status" value="1"/>
</dbReference>
<keyword evidence="2" id="KW-1185">Reference proteome</keyword>
<dbReference type="SUPFAM" id="SSF48371">
    <property type="entry name" value="ARM repeat"/>
    <property type="match status" value="1"/>
</dbReference>
<dbReference type="InterPro" id="IPR016024">
    <property type="entry name" value="ARM-type_fold"/>
</dbReference>
<proteinExistence type="predicted"/>
<dbReference type="EMBL" id="JBHULR010000003">
    <property type="protein sequence ID" value="MFD2547595.1"/>
    <property type="molecule type" value="Genomic_DNA"/>
</dbReference>
<comment type="caution">
    <text evidence="1">The sequence shown here is derived from an EMBL/GenBank/DDBJ whole genome shotgun (WGS) entry which is preliminary data.</text>
</comment>
<name>A0ABW5KIA5_9SPHI</name>
<reference evidence="2" key="1">
    <citation type="journal article" date="2019" name="Int. J. Syst. Evol. Microbiol.">
        <title>The Global Catalogue of Microorganisms (GCM) 10K type strain sequencing project: providing services to taxonomists for standard genome sequencing and annotation.</title>
        <authorList>
            <consortium name="The Broad Institute Genomics Platform"/>
            <consortium name="The Broad Institute Genome Sequencing Center for Infectious Disease"/>
            <person name="Wu L."/>
            <person name="Ma J."/>
        </authorList>
    </citation>
    <scope>NUCLEOTIDE SEQUENCE [LARGE SCALE GENOMIC DNA]</scope>
    <source>
        <strain evidence="2">KCTC 42662</strain>
    </source>
</reference>
<evidence type="ECO:0000313" key="2">
    <source>
        <dbReference type="Proteomes" id="UP001597545"/>
    </source>
</evidence>
<dbReference type="RefSeq" id="WP_380902500.1">
    <property type="nucleotide sequence ID" value="NZ_JBHUEG010000007.1"/>
</dbReference>